<dbReference type="InterPro" id="IPR010982">
    <property type="entry name" value="Lambda_DNA-bd_dom_sf"/>
</dbReference>
<evidence type="ECO:0000259" key="2">
    <source>
        <dbReference type="PROSITE" id="PS50943"/>
    </source>
</evidence>
<name>A0ABY0FB80_9NEIS</name>
<keyword evidence="4" id="KW-1185">Reference proteome</keyword>
<dbReference type="EMBL" id="REGR01000014">
    <property type="protein sequence ID" value="RXZ42831.1"/>
    <property type="molecule type" value="Genomic_DNA"/>
</dbReference>
<reference evidence="3 4" key="1">
    <citation type="submission" date="2018-10" db="EMBL/GenBank/DDBJ databases">
        <title>Draft genome of Fastidiocella sp. strain 375T, a bacterium isolated from a karstic cave dripping water.</title>
        <authorList>
            <person name="Coelho C."/>
            <person name="Verissimo A."/>
            <person name="Tiago I."/>
        </authorList>
    </citation>
    <scope>NUCLEOTIDE SEQUENCE [LARGE SCALE GENOMIC DNA]</scope>
    <source>
        <strain evidence="3 4">CAVE-375</strain>
    </source>
</reference>
<evidence type="ECO:0000256" key="1">
    <source>
        <dbReference type="ARBA" id="ARBA00023125"/>
    </source>
</evidence>
<dbReference type="Gene3D" id="1.10.260.40">
    <property type="entry name" value="lambda repressor-like DNA-binding domains"/>
    <property type="match status" value="1"/>
</dbReference>
<dbReference type="Proteomes" id="UP000290682">
    <property type="component" value="Unassembled WGS sequence"/>
</dbReference>
<organism evidence="3 4">
    <name type="scientific">Crenobacter cavernae</name>
    <dbReference type="NCBI Taxonomy" id="2290923"/>
    <lineage>
        <taxon>Bacteria</taxon>
        <taxon>Pseudomonadati</taxon>
        <taxon>Pseudomonadota</taxon>
        <taxon>Betaproteobacteria</taxon>
        <taxon>Neisseriales</taxon>
        <taxon>Neisseriaceae</taxon>
        <taxon>Crenobacter</taxon>
    </lineage>
</organism>
<dbReference type="SUPFAM" id="SSF47413">
    <property type="entry name" value="lambda repressor-like DNA-binding domains"/>
    <property type="match status" value="1"/>
</dbReference>
<accession>A0ABY0FB80</accession>
<comment type="caution">
    <text evidence="3">The sequence shown here is derived from an EMBL/GenBank/DDBJ whole genome shotgun (WGS) entry which is preliminary data.</text>
</comment>
<gene>
    <name evidence="3" type="primary">higA</name>
    <name evidence="3" type="ORF">EBB06_12335</name>
</gene>
<dbReference type="InterPro" id="IPR013430">
    <property type="entry name" value="Toxin_antidote_HigA"/>
</dbReference>
<dbReference type="PANTHER" id="PTHR36924">
    <property type="entry name" value="ANTITOXIN HIGA-1"/>
    <property type="match status" value="1"/>
</dbReference>
<dbReference type="CDD" id="cd00093">
    <property type="entry name" value="HTH_XRE"/>
    <property type="match status" value="1"/>
</dbReference>
<protein>
    <submittedName>
        <fullName evidence="3">Addiction module antidote protein, HigA family</fullName>
    </submittedName>
</protein>
<dbReference type="PANTHER" id="PTHR36924:SF1">
    <property type="entry name" value="ANTITOXIN HIGA-1"/>
    <property type="match status" value="1"/>
</dbReference>
<evidence type="ECO:0000313" key="4">
    <source>
        <dbReference type="Proteomes" id="UP000290682"/>
    </source>
</evidence>
<evidence type="ECO:0000313" key="3">
    <source>
        <dbReference type="EMBL" id="RXZ42831.1"/>
    </source>
</evidence>
<dbReference type="PROSITE" id="PS50943">
    <property type="entry name" value="HTH_CROC1"/>
    <property type="match status" value="1"/>
</dbReference>
<feature type="domain" description="HTH cro/C1-type" evidence="2">
    <location>
        <begin position="20"/>
        <end position="66"/>
    </location>
</feature>
<keyword evidence="1" id="KW-0238">DNA-binding</keyword>
<proteinExistence type="predicted"/>
<dbReference type="NCBIfam" id="TIGR02607">
    <property type="entry name" value="antidote_HigA"/>
    <property type="match status" value="1"/>
</dbReference>
<dbReference type="Pfam" id="PF01381">
    <property type="entry name" value="HTH_3"/>
    <property type="match status" value="1"/>
</dbReference>
<sequence>MSRMHNPAHPGEVLQDWLEGVSVTEAARKLGVTRTALSRILHGHAGISPDMALRLADASGTSPESWLQMQMSYDLWQAEQRPRPAVEKLHTHA</sequence>
<dbReference type="InterPro" id="IPR001387">
    <property type="entry name" value="Cro/C1-type_HTH"/>
</dbReference>
<dbReference type="SMART" id="SM00530">
    <property type="entry name" value="HTH_XRE"/>
    <property type="match status" value="1"/>
</dbReference>